<reference evidence="1 2" key="1">
    <citation type="journal article" date="2013" name="BMC Genomics">
        <title>Genomics-driven discovery of the pneumocandin biosynthetic gene cluster in the fungus Glarea lozoyensis.</title>
        <authorList>
            <person name="Chen L."/>
            <person name="Yue Q."/>
            <person name="Zhang X."/>
            <person name="Xiang M."/>
            <person name="Wang C."/>
            <person name="Li S."/>
            <person name="Che Y."/>
            <person name="Ortiz-Lopez F.J."/>
            <person name="Bills G.F."/>
            <person name="Liu X."/>
            <person name="An Z."/>
        </authorList>
    </citation>
    <scope>NUCLEOTIDE SEQUENCE [LARGE SCALE GENOMIC DNA]</scope>
    <source>
        <strain evidence="2">ATCC 20868 / MF5171</strain>
    </source>
</reference>
<organism evidence="1 2">
    <name type="scientific">Glarea lozoyensis (strain ATCC 20868 / MF5171)</name>
    <dbReference type="NCBI Taxonomy" id="1116229"/>
    <lineage>
        <taxon>Eukaryota</taxon>
        <taxon>Fungi</taxon>
        <taxon>Dikarya</taxon>
        <taxon>Ascomycota</taxon>
        <taxon>Pezizomycotina</taxon>
        <taxon>Leotiomycetes</taxon>
        <taxon>Helotiales</taxon>
        <taxon>Helotiaceae</taxon>
        <taxon>Glarea</taxon>
    </lineage>
</organism>
<protein>
    <submittedName>
        <fullName evidence="1">RmlC-like cupin</fullName>
    </submittedName>
</protein>
<dbReference type="InterPro" id="IPR014710">
    <property type="entry name" value="RmlC-like_jellyroll"/>
</dbReference>
<dbReference type="HOGENOM" id="CLU_084522_1_0_1"/>
<dbReference type="GeneID" id="19462579"/>
<dbReference type="OrthoDB" id="2446447at2759"/>
<keyword evidence="2" id="KW-1185">Reference proteome</keyword>
<dbReference type="InterPro" id="IPR047121">
    <property type="entry name" value="YjiB-like"/>
</dbReference>
<dbReference type="PANTHER" id="PTHR36448">
    <property type="entry name" value="BLR7373 PROTEIN"/>
    <property type="match status" value="1"/>
</dbReference>
<dbReference type="AlphaFoldDB" id="S3CVW6"/>
<dbReference type="PANTHER" id="PTHR36448:SF2">
    <property type="entry name" value="CUPIN TYPE-1 DOMAIN-CONTAINING PROTEIN"/>
    <property type="match status" value="1"/>
</dbReference>
<dbReference type="SUPFAM" id="SSF51182">
    <property type="entry name" value="RmlC-like cupins"/>
    <property type="match status" value="1"/>
</dbReference>
<name>S3CVW6_GLAL2</name>
<dbReference type="OMA" id="ECYGIFQ"/>
<gene>
    <name evidence="1" type="ORF">GLAREA_03524</name>
</gene>
<dbReference type="RefSeq" id="XP_008081968.1">
    <property type="nucleotide sequence ID" value="XM_008083777.1"/>
</dbReference>
<dbReference type="CDD" id="cd02219">
    <property type="entry name" value="cupin_YjlB-like"/>
    <property type="match status" value="1"/>
</dbReference>
<dbReference type="KEGG" id="glz:GLAREA_03524"/>
<dbReference type="eggNOG" id="ENOG502SBBY">
    <property type="taxonomic scope" value="Eukaryota"/>
</dbReference>
<accession>S3CVW6</accession>
<proteinExistence type="predicted"/>
<dbReference type="EMBL" id="KE145363">
    <property type="protein sequence ID" value="EPE30557.1"/>
    <property type="molecule type" value="Genomic_DNA"/>
</dbReference>
<dbReference type="Gene3D" id="2.60.120.10">
    <property type="entry name" value="Jelly Rolls"/>
    <property type="match status" value="1"/>
</dbReference>
<evidence type="ECO:0000313" key="1">
    <source>
        <dbReference type="EMBL" id="EPE30557.1"/>
    </source>
</evidence>
<sequence>MASPRSQPEQYFIKNSTPHVPNSPLPVLIYRSALPPDPDPNSVCATIEPNNWLKGGVFKHYPAHHFHSVTHECYAVFKGRSRLLLGRGPLDEESENDLLVDLNVGDAIVLPAGVAHCSLESSDDYEYVGLYPKGSPHWDNNFCKAGLEETIEKEINARAVPIPPSDPVFGAGGPLVEIWKQAAACNS</sequence>
<evidence type="ECO:0000313" key="2">
    <source>
        <dbReference type="Proteomes" id="UP000016922"/>
    </source>
</evidence>
<dbReference type="Proteomes" id="UP000016922">
    <property type="component" value="Unassembled WGS sequence"/>
</dbReference>
<dbReference type="InterPro" id="IPR011051">
    <property type="entry name" value="RmlC_Cupin_sf"/>
</dbReference>